<feature type="transmembrane region" description="Helical" evidence="1">
    <location>
        <begin position="73"/>
        <end position="95"/>
    </location>
</feature>
<feature type="transmembrane region" description="Helical" evidence="1">
    <location>
        <begin position="385"/>
        <end position="408"/>
    </location>
</feature>
<reference evidence="2 3" key="1">
    <citation type="submission" date="2016-07" db="EMBL/GenBank/DDBJ databases">
        <title>Pervasive Adenine N6-methylation of Active Genes in Fungi.</title>
        <authorList>
            <consortium name="DOE Joint Genome Institute"/>
            <person name="Mondo S.J."/>
            <person name="Dannebaum R.O."/>
            <person name="Kuo R.C."/>
            <person name="Labutti K."/>
            <person name="Haridas S."/>
            <person name="Kuo A."/>
            <person name="Salamov A."/>
            <person name="Ahrendt S.R."/>
            <person name="Lipzen A."/>
            <person name="Sullivan W."/>
            <person name="Andreopoulos W.B."/>
            <person name="Clum A."/>
            <person name="Lindquist E."/>
            <person name="Daum C."/>
            <person name="Ramamoorthy G.K."/>
            <person name="Gryganskyi A."/>
            <person name="Culley D."/>
            <person name="Magnuson J.K."/>
            <person name="James T.Y."/>
            <person name="O'Malley M.A."/>
            <person name="Stajich J.E."/>
            <person name="Spatafora J.W."/>
            <person name="Visel A."/>
            <person name="Grigoriev I.V."/>
        </authorList>
    </citation>
    <scope>NUCLEOTIDE SEQUENCE [LARGE SCALE GENOMIC DNA]</scope>
    <source>
        <strain evidence="2 3">NRRL 1336</strain>
    </source>
</reference>
<feature type="transmembrane region" description="Helical" evidence="1">
    <location>
        <begin position="170"/>
        <end position="191"/>
    </location>
</feature>
<evidence type="ECO:0000256" key="1">
    <source>
        <dbReference type="SAM" id="Phobius"/>
    </source>
</evidence>
<dbReference type="EMBL" id="MCGE01000002">
    <property type="protein sequence ID" value="ORZ24235.1"/>
    <property type="molecule type" value="Genomic_DNA"/>
</dbReference>
<dbReference type="OrthoDB" id="2281895at2759"/>
<evidence type="ECO:0000313" key="2">
    <source>
        <dbReference type="EMBL" id="ORZ24235.1"/>
    </source>
</evidence>
<keyword evidence="1" id="KW-1133">Transmembrane helix</keyword>
<dbReference type="Proteomes" id="UP000193560">
    <property type="component" value="Unassembled WGS sequence"/>
</dbReference>
<dbReference type="AlphaFoldDB" id="A0A1X2IY54"/>
<proteinExistence type="predicted"/>
<feature type="transmembrane region" description="Helical" evidence="1">
    <location>
        <begin position="361"/>
        <end position="379"/>
    </location>
</feature>
<dbReference type="STRING" id="90262.A0A1X2IY54"/>
<evidence type="ECO:0000313" key="3">
    <source>
        <dbReference type="Proteomes" id="UP000193560"/>
    </source>
</evidence>
<keyword evidence="1" id="KW-0472">Membrane</keyword>
<name>A0A1X2IY54_9FUNG</name>
<feature type="transmembrane region" description="Helical" evidence="1">
    <location>
        <begin position="7"/>
        <end position="27"/>
    </location>
</feature>
<keyword evidence="1" id="KW-0812">Transmembrane</keyword>
<comment type="caution">
    <text evidence="2">The sequence shown here is derived from an EMBL/GenBank/DDBJ whole genome shotgun (WGS) entry which is preliminary data.</text>
</comment>
<protein>
    <submittedName>
        <fullName evidence="2">Uncharacterized protein</fullName>
    </submittedName>
</protein>
<feature type="transmembrane region" description="Helical" evidence="1">
    <location>
        <begin position="211"/>
        <end position="228"/>
    </location>
</feature>
<feature type="transmembrane region" description="Helical" evidence="1">
    <location>
        <begin position="107"/>
        <end position="137"/>
    </location>
</feature>
<feature type="transmembrane region" description="Helical" evidence="1">
    <location>
        <begin position="304"/>
        <end position="322"/>
    </location>
</feature>
<organism evidence="2 3">
    <name type="scientific">Absidia repens</name>
    <dbReference type="NCBI Taxonomy" id="90262"/>
    <lineage>
        <taxon>Eukaryota</taxon>
        <taxon>Fungi</taxon>
        <taxon>Fungi incertae sedis</taxon>
        <taxon>Mucoromycota</taxon>
        <taxon>Mucoromycotina</taxon>
        <taxon>Mucoromycetes</taxon>
        <taxon>Mucorales</taxon>
        <taxon>Cunninghamellaceae</taxon>
        <taxon>Absidia</taxon>
    </lineage>
</organism>
<gene>
    <name evidence="2" type="ORF">BCR42DRAFT_402496</name>
</gene>
<accession>A0A1X2IY54</accession>
<keyword evidence="3" id="KW-1185">Reference proteome</keyword>
<sequence>MVQRESIQAALFASSIAVIGYIARTLIHENLTLVGPHLKSTCQADPLTFTHYAPVDRFLCILVVFFQRALDDYMGLTVTRVLLGLFGTVQAIMAIEGSRNGYSRYHIMGWFMFWGMLANGITIAVVSSLFWMPLFVLTSRLFDYNTKNGNDSPLNDDSVPTMVAPARSSAILISLILAFGVPSVLMTSSLVAEPDSWLSLQIISGWQFCPIFIHVLYTALTCILTPLLKDDRVMPLTGDALTTNAAMVTSRKTTTSTATSISTSTISRTTMMTTNESDATDQLEEENRQRQRVRMAQSKAGVEQLYLIMAVINVLIYYGSFIQTQMDGVHLKDSLILLATKTIPAAGLSAIEINQFFSAHVLFLDLVVLTITFGLWSLYEDGIMVFIIVAAGTIVIGPGGMLAAYALYRENRIQNPENLKLRGKKTN</sequence>
<feature type="transmembrane region" description="Helical" evidence="1">
    <location>
        <begin position="47"/>
        <end position="66"/>
    </location>
</feature>